<feature type="non-terminal residue" evidence="2">
    <location>
        <position position="433"/>
    </location>
</feature>
<proteinExistence type="predicted"/>
<keyword evidence="1" id="KW-0732">Signal</keyword>
<dbReference type="PIRSF" id="PIRSF026449">
    <property type="entry name" value="UCP026449"/>
    <property type="match status" value="1"/>
</dbReference>
<feature type="chain" id="PRO_5021878949" evidence="1">
    <location>
        <begin position="22"/>
        <end position="433"/>
    </location>
</feature>
<evidence type="ECO:0000313" key="2">
    <source>
        <dbReference type="EMBL" id="TMQ69762.1"/>
    </source>
</evidence>
<dbReference type="InterPro" id="IPR019283">
    <property type="entry name" value="DUF2330"/>
</dbReference>
<dbReference type="InterPro" id="IPR016838">
    <property type="entry name" value="UCP026449"/>
</dbReference>
<evidence type="ECO:0000313" key="3">
    <source>
        <dbReference type="Proteomes" id="UP000319771"/>
    </source>
</evidence>
<gene>
    <name evidence="2" type="ORF">E6K81_14165</name>
</gene>
<reference evidence="2 3" key="1">
    <citation type="journal article" date="2019" name="Nat. Microbiol.">
        <title>Mediterranean grassland soil C-N compound turnover is dependent on rainfall and depth, and is mediated by genomically divergent microorganisms.</title>
        <authorList>
            <person name="Diamond S."/>
            <person name="Andeer P.F."/>
            <person name="Li Z."/>
            <person name="Crits-Christoph A."/>
            <person name="Burstein D."/>
            <person name="Anantharaman K."/>
            <person name="Lane K.R."/>
            <person name="Thomas B.C."/>
            <person name="Pan C."/>
            <person name="Northen T.R."/>
            <person name="Banfield J.F."/>
        </authorList>
    </citation>
    <scope>NUCLEOTIDE SEQUENCE [LARGE SCALE GENOMIC DNA]</scope>
    <source>
        <strain evidence="2">WS_11</strain>
    </source>
</reference>
<dbReference type="Pfam" id="PF10092">
    <property type="entry name" value="DUF2330"/>
    <property type="match status" value="1"/>
</dbReference>
<dbReference type="AlphaFoldDB" id="A0A538U1L0"/>
<dbReference type="Proteomes" id="UP000319771">
    <property type="component" value="Unassembled WGS sequence"/>
</dbReference>
<dbReference type="EMBL" id="VBPB01000282">
    <property type="protein sequence ID" value="TMQ69762.1"/>
    <property type="molecule type" value="Genomic_DNA"/>
</dbReference>
<comment type="caution">
    <text evidence="2">The sequence shown here is derived from an EMBL/GenBank/DDBJ whole genome shotgun (WGS) entry which is preliminary data.</text>
</comment>
<sequence>MKRLFPLLALCAVLCPSAAHSFCGFYVASGDAKLFNHASQVALVRDGDRTVLTMANDFRGEPKEFAIVVPVPTVLEKGQVHVGDRALIEHLDAYSAPRLVEYWDPDPCPAEKDELKLSADFSARAGMAVREMSAGAMQSRGVTIEARYTVGEYDILILSAKQSGGLELWLRENGYRVPAGASGVLASYIRQGMKFFVAKVNLKEQQKLGFNYLRPIQVAFESPKFMLPIRLGMANADGPQELFVYALTRKGRVETVNYRTAKLVSDQDVPEFVKAEFADFYKDMFSSQVHTAGMQVVFTEYAWDMGWCDSCASAPLSPEELRGLGVFWLDDAAGGRGAAPPPFLTRLHVRYDAEHFPEDLVFQETADRTNFQGRYIIRHEWKGTGDCPAAVAYRAGLAARRAAEAQTLAGLTGWDLGKIRTKMAVAADWSRPE</sequence>
<feature type="signal peptide" evidence="1">
    <location>
        <begin position="1"/>
        <end position="21"/>
    </location>
</feature>
<protein>
    <submittedName>
        <fullName evidence="2">DUF2330 domain-containing protein</fullName>
    </submittedName>
</protein>
<name>A0A538U1L0_UNCEI</name>
<organism evidence="2 3">
    <name type="scientific">Eiseniibacteriota bacterium</name>
    <dbReference type="NCBI Taxonomy" id="2212470"/>
    <lineage>
        <taxon>Bacteria</taxon>
        <taxon>Candidatus Eiseniibacteriota</taxon>
    </lineage>
</organism>
<evidence type="ECO:0000256" key="1">
    <source>
        <dbReference type="SAM" id="SignalP"/>
    </source>
</evidence>
<accession>A0A538U1L0</accession>